<dbReference type="GO" id="GO:0005975">
    <property type="term" value="P:carbohydrate metabolic process"/>
    <property type="evidence" value="ECO:0007669"/>
    <property type="project" value="InterPro"/>
</dbReference>
<dbReference type="PANTHER" id="PTHR10683:SF40">
    <property type="entry name" value="FRUCTOSE-6-PHOSPHATE ALDOLASE 1-RELATED"/>
    <property type="match status" value="1"/>
</dbReference>
<dbReference type="InterPro" id="IPR033919">
    <property type="entry name" value="TSA/FSA_arc/bac"/>
</dbReference>
<dbReference type="Pfam" id="PF00923">
    <property type="entry name" value="TAL_FSA"/>
    <property type="match status" value="1"/>
</dbReference>
<accession>A0A9D2PWK5</accession>
<keyword evidence="2" id="KW-0704">Schiff base</keyword>
<dbReference type="InterPro" id="IPR013785">
    <property type="entry name" value="Aldolase_TIM"/>
</dbReference>
<name>A0A9D2PWK5_9FIRM</name>
<reference evidence="3" key="2">
    <citation type="submission" date="2021-04" db="EMBL/GenBank/DDBJ databases">
        <authorList>
            <person name="Gilroy R."/>
        </authorList>
    </citation>
    <scope>NUCLEOTIDE SEQUENCE</scope>
    <source>
        <strain evidence="3">CHK198-12963</strain>
    </source>
</reference>
<dbReference type="Gene3D" id="3.20.20.70">
    <property type="entry name" value="Aldolase class I"/>
    <property type="match status" value="1"/>
</dbReference>
<evidence type="ECO:0000256" key="2">
    <source>
        <dbReference type="ARBA" id="ARBA00023270"/>
    </source>
</evidence>
<comment type="subcellular location">
    <subcellularLocation>
        <location evidence="1">Cytoplasm</location>
    </subcellularLocation>
</comment>
<proteinExistence type="predicted"/>
<dbReference type="AlphaFoldDB" id="A0A9D2PWK5"/>
<dbReference type="GO" id="GO:0016832">
    <property type="term" value="F:aldehyde-lyase activity"/>
    <property type="evidence" value="ECO:0007669"/>
    <property type="project" value="InterPro"/>
</dbReference>
<evidence type="ECO:0000313" key="3">
    <source>
        <dbReference type="EMBL" id="HJC67071.1"/>
    </source>
</evidence>
<dbReference type="Proteomes" id="UP000823863">
    <property type="component" value="Unassembled WGS sequence"/>
</dbReference>
<gene>
    <name evidence="3" type="ORF">H9931_10220</name>
</gene>
<dbReference type="InterPro" id="IPR001585">
    <property type="entry name" value="TAL/FSA"/>
</dbReference>
<dbReference type="PANTHER" id="PTHR10683">
    <property type="entry name" value="TRANSALDOLASE"/>
    <property type="match status" value="1"/>
</dbReference>
<dbReference type="PROSITE" id="PS01054">
    <property type="entry name" value="TRANSALDOLASE_1"/>
    <property type="match status" value="1"/>
</dbReference>
<organism evidence="3 4">
    <name type="scientific">Candidatus Enterocloster excrementigallinarum</name>
    <dbReference type="NCBI Taxonomy" id="2838558"/>
    <lineage>
        <taxon>Bacteria</taxon>
        <taxon>Bacillati</taxon>
        <taxon>Bacillota</taxon>
        <taxon>Clostridia</taxon>
        <taxon>Lachnospirales</taxon>
        <taxon>Lachnospiraceae</taxon>
        <taxon>Enterocloster</taxon>
    </lineage>
</organism>
<dbReference type="CDD" id="cd00956">
    <property type="entry name" value="Transaldolase_FSA"/>
    <property type="match status" value="1"/>
</dbReference>
<dbReference type="SUPFAM" id="SSF51569">
    <property type="entry name" value="Aldolase"/>
    <property type="match status" value="1"/>
</dbReference>
<dbReference type="GO" id="GO:0005737">
    <property type="term" value="C:cytoplasm"/>
    <property type="evidence" value="ECO:0007669"/>
    <property type="project" value="UniProtKB-SubCell"/>
</dbReference>
<protein>
    <submittedName>
        <fullName evidence="3">Fructose-6-phosphate aldolase</fullName>
    </submittedName>
</protein>
<reference evidence="3" key="1">
    <citation type="journal article" date="2021" name="PeerJ">
        <title>Extensive microbial diversity within the chicken gut microbiome revealed by metagenomics and culture.</title>
        <authorList>
            <person name="Gilroy R."/>
            <person name="Ravi A."/>
            <person name="Getino M."/>
            <person name="Pursley I."/>
            <person name="Horton D.L."/>
            <person name="Alikhan N.F."/>
            <person name="Baker D."/>
            <person name="Gharbi K."/>
            <person name="Hall N."/>
            <person name="Watson M."/>
            <person name="Adriaenssens E.M."/>
            <person name="Foster-Nyarko E."/>
            <person name="Jarju S."/>
            <person name="Secka A."/>
            <person name="Antonio M."/>
            <person name="Oren A."/>
            <person name="Chaudhuri R.R."/>
            <person name="La Ragione R."/>
            <person name="Hildebrand F."/>
            <person name="Pallen M.J."/>
        </authorList>
    </citation>
    <scope>NUCLEOTIDE SEQUENCE</scope>
    <source>
        <strain evidence="3">CHK198-12963</strain>
    </source>
</reference>
<dbReference type="EMBL" id="DWWB01000055">
    <property type="protein sequence ID" value="HJC67071.1"/>
    <property type="molecule type" value="Genomic_DNA"/>
</dbReference>
<comment type="caution">
    <text evidence="3">The sequence shown here is derived from an EMBL/GenBank/DDBJ whole genome shotgun (WGS) entry which is preliminary data.</text>
</comment>
<sequence length="226" mass="24753">MKLIIDEGQIQVIRRLYDVFPAGGVTTNPSILAKAGRPPYESLKEIRALIGKEAQLHVQVTGGTREEMLEESRRIRKELGENTFIKVPVNREGLAAIRLMKKEGALVTGTAVYTRMQAYLAAEAGADYVAPYVNRIDNLGADGIRTTKDIHMLFQNNGLKTQVLAASFKNSQQVQELCLYGIGAATVSADVMESLLKNDAVDMAVSVFRRDFEGLCGQGKTMKNCG</sequence>
<dbReference type="InterPro" id="IPR018225">
    <property type="entry name" value="Transaldolase_AS"/>
</dbReference>
<evidence type="ECO:0000313" key="4">
    <source>
        <dbReference type="Proteomes" id="UP000823863"/>
    </source>
</evidence>
<evidence type="ECO:0000256" key="1">
    <source>
        <dbReference type="ARBA" id="ARBA00004496"/>
    </source>
</evidence>